<dbReference type="GO" id="GO:0005886">
    <property type="term" value="C:plasma membrane"/>
    <property type="evidence" value="ECO:0007669"/>
    <property type="project" value="UniProtKB-SubCell"/>
</dbReference>
<dbReference type="PANTHER" id="PTHR32322">
    <property type="entry name" value="INNER MEMBRANE TRANSPORTER"/>
    <property type="match status" value="1"/>
</dbReference>
<dbReference type="Proteomes" id="UP000280368">
    <property type="component" value="Unassembled WGS sequence"/>
</dbReference>
<accession>A0A3M0A5L0</accession>
<evidence type="ECO:0000256" key="3">
    <source>
        <dbReference type="ARBA" id="ARBA00022692"/>
    </source>
</evidence>
<comment type="subcellular location">
    <subcellularLocation>
        <location evidence="1">Cell membrane</location>
        <topology evidence="1">Multi-pass membrane protein</topology>
    </subcellularLocation>
</comment>
<dbReference type="Pfam" id="PF00892">
    <property type="entry name" value="EamA"/>
    <property type="match status" value="2"/>
</dbReference>
<evidence type="ECO:0000256" key="6">
    <source>
        <dbReference type="SAM" id="Phobius"/>
    </source>
</evidence>
<gene>
    <name evidence="8" type="ORF">BC961_0448</name>
</gene>
<dbReference type="SUPFAM" id="SSF103481">
    <property type="entry name" value="Multidrug resistance efflux transporter EmrE"/>
    <property type="match status" value="2"/>
</dbReference>
<protein>
    <submittedName>
        <fullName evidence="8">EamA domain-containing membrane protein RarD</fullName>
    </submittedName>
</protein>
<dbReference type="OrthoDB" id="9805239at2"/>
<dbReference type="InterPro" id="IPR037185">
    <property type="entry name" value="EmrE-like"/>
</dbReference>
<dbReference type="RefSeq" id="WP_121924197.1">
    <property type="nucleotide sequence ID" value="NZ_CBCSGA010000002.1"/>
</dbReference>
<dbReference type="InterPro" id="IPR000620">
    <property type="entry name" value="EamA_dom"/>
</dbReference>
<feature type="transmembrane region" description="Helical" evidence="6">
    <location>
        <begin position="185"/>
        <end position="204"/>
    </location>
</feature>
<evidence type="ECO:0000259" key="7">
    <source>
        <dbReference type="Pfam" id="PF00892"/>
    </source>
</evidence>
<feature type="transmembrane region" description="Helical" evidence="6">
    <location>
        <begin position="250"/>
        <end position="268"/>
    </location>
</feature>
<feature type="transmembrane region" description="Helical" evidence="6">
    <location>
        <begin position="129"/>
        <end position="149"/>
    </location>
</feature>
<evidence type="ECO:0000256" key="2">
    <source>
        <dbReference type="ARBA" id="ARBA00022475"/>
    </source>
</evidence>
<proteinExistence type="predicted"/>
<evidence type="ECO:0000256" key="5">
    <source>
        <dbReference type="ARBA" id="ARBA00023136"/>
    </source>
</evidence>
<evidence type="ECO:0000256" key="1">
    <source>
        <dbReference type="ARBA" id="ARBA00004651"/>
    </source>
</evidence>
<dbReference type="PANTHER" id="PTHR32322:SF18">
    <property type="entry name" value="S-ADENOSYLMETHIONINE_S-ADENOSYLHOMOCYSTEINE TRANSPORTER"/>
    <property type="match status" value="1"/>
</dbReference>
<feature type="transmembrane region" description="Helical" evidence="6">
    <location>
        <begin position="219"/>
        <end position="238"/>
    </location>
</feature>
<dbReference type="EMBL" id="REFH01000007">
    <property type="protein sequence ID" value="RMA78078.1"/>
    <property type="molecule type" value="Genomic_DNA"/>
</dbReference>
<feature type="domain" description="EamA" evidence="7">
    <location>
        <begin position="155"/>
        <end position="291"/>
    </location>
</feature>
<comment type="caution">
    <text evidence="8">The sequence shown here is derived from an EMBL/GenBank/DDBJ whole genome shotgun (WGS) entry which is preliminary data.</text>
</comment>
<feature type="transmembrane region" description="Helical" evidence="6">
    <location>
        <begin position="274"/>
        <end position="290"/>
    </location>
</feature>
<feature type="domain" description="EamA" evidence="7">
    <location>
        <begin position="6"/>
        <end position="140"/>
    </location>
</feature>
<keyword evidence="3 6" id="KW-0812">Transmembrane</keyword>
<keyword evidence="2" id="KW-1003">Cell membrane</keyword>
<keyword evidence="4 6" id="KW-1133">Transmembrane helix</keyword>
<sequence length="295" mass="32697">MNNQTKGVLFALIATLLWSVNMVIASGVKDHIPPIGLAFWRWTIACIVFAPFALKNTISDFAIVRRHFGYLIITAIYGISIFNTLIYFAGQTTSAINLSLMAISIPLFIIAISRIVFKEKVSTTKMAGIAIIIMGVLILITKGSLQALININFTSGDLLMLLACLFFACYTILVRKKPAALDSKVFLFSVFIIGTFLLLPFYIFEHVNYNQVTFDSKTILITSYVGIFASLVCFYLWNEAISLIGTSKTAVIYYLIPIFSGIIAYFFLDQAIGLIQIISMTIIVFGLLLTNKKAA</sequence>
<feature type="transmembrane region" description="Helical" evidence="6">
    <location>
        <begin position="35"/>
        <end position="56"/>
    </location>
</feature>
<evidence type="ECO:0000256" key="4">
    <source>
        <dbReference type="ARBA" id="ARBA00022989"/>
    </source>
</evidence>
<evidence type="ECO:0000313" key="8">
    <source>
        <dbReference type="EMBL" id="RMA78078.1"/>
    </source>
</evidence>
<dbReference type="InterPro" id="IPR050638">
    <property type="entry name" value="AA-Vitamin_Transporters"/>
</dbReference>
<reference evidence="8 9" key="1">
    <citation type="submission" date="2018-10" db="EMBL/GenBank/DDBJ databases">
        <title>Genomic Encyclopedia of Archaeal and Bacterial Type Strains, Phase II (KMG-II): from individual species to whole genera.</title>
        <authorList>
            <person name="Goeker M."/>
        </authorList>
    </citation>
    <scope>NUCLEOTIDE SEQUENCE [LARGE SCALE GENOMIC DNA]</scope>
    <source>
        <strain evidence="8 9">DSM 19727</strain>
    </source>
</reference>
<evidence type="ECO:0000313" key="9">
    <source>
        <dbReference type="Proteomes" id="UP000280368"/>
    </source>
</evidence>
<keyword evidence="9" id="KW-1185">Reference proteome</keyword>
<keyword evidence="5 6" id="KW-0472">Membrane</keyword>
<feature type="transmembrane region" description="Helical" evidence="6">
    <location>
        <begin position="155"/>
        <end position="173"/>
    </location>
</feature>
<dbReference type="AlphaFoldDB" id="A0A3M0A5L0"/>
<name>A0A3M0A5L0_9FLAO</name>
<organism evidence="8 9">
    <name type="scientific">Flavobacterium weaverense</name>
    <dbReference type="NCBI Taxonomy" id="271156"/>
    <lineage>
        <taxon>Bacteria</taxon>
        <taxon>Pseudomonadati</taxon>
        <taxon>Bacteroidota</taxon>
        <taxon>Flavobacteriia</taxon>
        <taxon>Flavobacteriales</taxon>
        <taxon>Flavobacteriaceae</taxon>
        <taxon>Flavobacterium</taxon>
    </lineage>
</organism>
<feature type="transmembrane region" description="Helical" evidence="6">
    <location>
        <begin position="68"/>
        <end position="89"/>
    </location>
</feature>
<feature type="transmembrane region" description="Helical" evidence="6">
    <location>
        <begin position="95"/>
        <end position="117"/>
    </location>
</feature>